<accession>A0A080LXY0</accession>
<protein>
    <submittedName>
        <fullName evidence="2">Uncharacterized protein</fullName>
    </submittedName>
</protein>
<dbReference type="Proteomes" id="UP000020077">
    <property type="component" value="Unassembled WGS sequence"/>
</dbReference>
<reference evidence="2 3" key="1">
    <citation type="submission" date="2014-02" db="EMBL/GenBank/DDBJ databases">
        <title>Expanding our view of genomic diversity in Candidatus Accumulibacter clades.</title>
        <authorList>
            <person name="Skennerton C.T."/>
            <person name="Barr J.J."/>
            <person name="Slater F.R."/>
            <person name="Bond P.L."/>
            <person name="Tyson G.W."/>
        </authorList>
    </citation>
    <scope>NUCLEOTIDE SEQUENCE [LARGE SCALE GENOMIC DNA]</scope>
    <source>
        <strain evidence="3">BA-91</strain>
    </source>
</reference>
<evidence type="ECO:0000313" key="2">
    <source>
        <dbReference type="EMBL" id="KFB72725.1"/>
    </source>
</evidence>
<organism evidence="2 3">
    <name type="scientific">Candidatus Accumulibacter phosphatis</name>
    <dbReference type="NCBI Taxonomy" id="327160"/>
    <lineage>
        <taxon>Bacteria</taxon>
        <taxon>Pseudomonadati</taxon>
        <taxon>Pseudomonadota</taxon>
        <taxon>Betaproteobacteria</taxon>
        <taxon>Candidatus Accumulibacter</taxon>
    </lineage>
</organism>
<gene>
    <name evidence="2" type="ORF">AW09_002093</name>
</gene>
<sequence>MTFQELTQPANVEPGVVIEGIEMLAAEGKHAEKSCRACVELAPVLDDPVALHEDHRQAPDAEDMRHDPA</sequence>
<feature type="region of interest" description="Disordered" evidence="1">
    <location>
        <begin position="50"/>
        <end position="69"/>
    </location>
</feature>
<proteinExistence type="predicted"/>
<comment type="caution">
    <text evidence="2">The sequence shown here is derived from an EMBL/GenBank/DDBJ whole genome shotgun (WGS) entry which is preliminary data.</text>
</comment>
<dbReference type="EMBL" id="JDVG02000345">
    <property type="protein sequence ID" value="KFB72725.1"/>
    <property type="molecule type" value="Genomic_DNA"/>
</dbReference>
<dbReference type="AlphaFoldDB" id="A0A080LXY0"/>
<name>A0A080LXY0_9PROT</name>
<evidence type="ECO:0000313" key="3">
    <source>
        <dbReference type="Proteomes" id="UP000020077"/>
    </source>
</evidence>
<evidence type="ECO:0000256" key="1">
    <source>
        <dbReference type="SAM" id="MobiDB-lite"/>
    </source>
</evidence>